<comment type="caution">
    <text evidence="13">The sequence shown here is derived from an EMBL/GenBank/DDBJ whole genome shotgun (WGS) entry which is preliminary data.</text>
</comment>
<keyword evidence="9" id="KW-0443">Lipid metabolism</keyword>
<protein>
    <submittedName>
        <fullName evidence="13">EamA family transporter</fullName>
    </submittedName>
</protein>
<organism evidence="13 14">
    <name type="scientific">Ancylobacter novellus</name>
    <name type="common">Thiobacillus novellus</name>
    <dbReference type="NCBI Taxonomy" id="921"/>
    <lineage>
        <taxon>Bacteria</taxon>
        <taxon>Pseudomonadati</taxon>
        <taxon>Pseudomonadota</taxon>
        <taxon>Alphaproteobacteria</taxon>
        <taxon>Hyphomicrobiales</taxon>
        <taxon>Xanthobacteraceae</taxon>
        <taxon>Ancylobacter</taxon>
    </lineage>
</organism>
<dbReference type="GO" id="GO:0009103">
    <property type="term" value="P:lipopolysaccharide biosynthetic process"/>
    <property type="evidence" value="ECO:0007669"/>
    <property type="project" value="UniProtKB-KW"/>
</dbReference>
<dbReference type="GO" id="GO:0009245">
    <property type="term" value="P:lipid A biosynthetic process"/>
    <property type="evidence" value="ECO:0007669"/>
    <property type="project" value="UniProtKB-KW"/>
</dbReference>
<evidence type="ECO:0000256" key="3">
    <source>
        <dbReference type="ARBA" id="ARBA00022516"/>
    </source>
</evidence>
<keyword evidence="8 11" id="KW-1133">Transmembrane helix</keyword>
<keyword evidence="4" id="KW-0997">Cell inner membrane</keyword>
<evidence type="ECO:0000256" key="1">
    <source>
        <dbReference type="ARBA" id="ARBA00004651"/>
    </source>
</evidence>
<evidence type="ECO:0000256" key="4">
    <source>
        <dbReference type="ARBA" id="ARBA00022519"/>
    </source>
</evidence>
<dbReference type="PANTHER" id="PTHR30561">
    <property type="entry name" value="SMR FAMILY PROTON-DEPENDENT DRUG EFFLUX TRANSPORTER SUGE"/>
    <property type="match status" value="1"/>
</dbReference>
<feature type="transmembrane region" description="Helical" evidence="11">
    <location>
        <begin position="112"/>
        <end position="131"/>
    </location>
</feature>
<evidence type="ECO:0000256" key="8">
    <source>
        <dbReference type="ARBA" id="ARBA00022989"/>
    </source>
</evidence>
<comment type="subcellular location">
    <subcellularLocation>
        <location evidence="1">Cell membrane</location>
        <topology evidence="1">Multi-pass membrane protein</topology>
    </subcellularLocation>
</comment>
<dbReference type="Proteomes" id="UP000248887">
    <property type="component" value="Unassembled WGS sequence"/>
</dbReference>
<feature type="transmembrane region" description="Helical" evidence="11">
    <location>
        <begin position="143"/>
        <end position="168"/>
    </location>
</feature>
<keyword evidence="3" id="KW-0444">Lipid biosynthesis</keyword>
<evidence type="ECO:0000313" key="13">
    <source>
        <dbReference type="EMBL" id="PZQ84935.1"/>
    </source>
</evidence>
<evidence type="ECO:0000256" key="5">
    <source>
        <dbReference type="ARBA" id="ARBA00022556"/>
    </source>
</evidence>
<feature type="domain" description="EamA" evidence="12">
    <location>
        <begin position="142"/>
        <end position="276"/>
    </location>
</feature>
<feature type="transmembrane region" description="Helical" evidence="11">
    <location>
        <begin position="58"/>
        <end position="80"/>
    </location>
</feature>
<reference evidence="13 14" key="1">
    <citation type="submission" date="2017-08" db="EMBL/GenBank/DDBJ databases">
        <title>Infants hospitalized years apart are colonized by the same room-sourced microbial strains.</title>
        <authorList>
            <person name="Brooks B."/>
            <person name="Olm M.R."/>
            <person name="Firek B.A."/>
            <person name="Baker R."/>
            <person name="Thomas B.C."/>
            <person name="Morowitz M.J."/>
            <person name="Banfield J.F."/>
        </authorList>
    </citation>
    <scope>NUCLEOTIDE SEQUENCE [LARGE SCALE GENOMIC DNA]</scope>
    <source>
        <strain evidence="13">S2_005_001_R2_27</strain>
    </source>
</reference>
<feature type="transmembrane region" description="Helical" evidence="11">
    <location>
        <begin position="87"/>
        <end position="106"/>
    </location>
</feature>
<dbReference type="Gene3D" id="1.10.3730.20">
    <property type="match status" value="2"/>
</dbReference>
<dbReference type="GO" id="GO:0022857">
    <property type="term" value="F:transmembrane transporter activity"/>
    <property type="evidence" value="ECO:0007669"/>
    <property type="project" value="InterPro"/>
</dbReference>
<evidence type="ECO:0000259" key="12">
    <source>
        <dbReference type="Pfam" id="PF00892"/>
    </source>
</evidence>
<keyword evidence="2" id="KW-1003">Cell membrane</keyword>
<keyword evidence="6 11" id="KW-0812">Transmembrane</keyword>
<dbReference type="InterPro" id="IPR000620">
    <property type="entry name" value="EamA_dom"/>
</dbReference>
<name>A0A2W5RDQ0_ANCNO</name>
<sequence>MDLTVFLVVLLSALMQAGWNVILKIRLDPFSALVLVGICGGIAALPFALWLGPPDAAVVPWIGLSVVCHLSYYAFIIGAYTRADLGMAYPVARGSALLMTAAVAIFVLAEPIGLIGVTGIVLLAASVLLMARHAIGQRMEAAGLLLALGSGVSVTGFTIIDGTAARIAGSANAYTTWLFVCDAVVILALVLAWKGPRALKPMLGFLPLGMLGGSMLFVSYWLSVWAMTQAPIGLVTAVRESSVLFGAIMAVTLLREPLRADRVVAAVLVVAGLTLIKLH</sequence>
<dbReference type="AlphaFoldDB" id="A0A2W5RDQ0"/>
<dbReference type="InterPro" id="IPR037185">
    <property type="entry name" value="EmrE-like"/>
</dbReference>
<evidence type="ECO:0000256" key="7">
    <source>
        <dbReference type="ARBA" id="ARBA00022985"/>
    </source>
</evidence>
<evidence type="ECO:0000313" key="14">
    <source>
        <dbReference type="Proteomes" id="UP000248887"/>
    </source>
</evidence>
<feature type="transmembrane region" description="Helical" evidence="11">
    <location>
        <begin position="232"/>
        <end position="253"/>
    </location>
</feature>
<dbReference type="SUPFAM" id="SSF103481">
    <property type="entry name" value="Multidrug resistance efflux transporter EmrE"/>
    <property type="match status" value="2"/>
</dbReference>
<dbReference type="PANTHER" id="PTHR30561:SF9">
    <property type="entry name" value="4-AMINO-4-DEOXY-L-ARABINOSE-PHOSPHOUNDECAPRENOL FLIPPASE SUBUNIT ARNF-RELATED"/>
    <property type="match status" value="1"/>
</dbReference>
<evidence type="ECO:0000256" key="2">
    <source>
        <dbReference type="ARBA" id="ARBA00022475"/>
    </source>
</evidence>
<accession>A0A2W5RDQ0</accession>
<dbReference type="InterPro" id="IPR000390">
    <property type="entry name" value="Small_drug/metabolite_transptr"/>
</dbReference>
<feature type="transmembrane region" description="Helical" evidence="11">
    <location>
        <begin position="6"/>
        <end position="23"/>
    </location>
</feature>
<evidence type="ECO:0000256" key="9">
    <source>
        <dbReference type="ARBA" id="ARBA00023098"/>
    </source>
</evidence>
<dbReference type="Pfam" id="PF00892">
    <property type="entry name" value="EamA"/>
    <property type="match status" value="1"/>
</dbReference>
<dbReference type="EMBL" id="QFQD01000006">
    <property type="protein sequence ID" value="PZQ84935.1"/>
    <property type="molecule type" value="Genomic_DNA"/>
</dbReference>
<evidence type="ECO:0000256" key="6">
    <source>
        <dbReference type="ARBA" id="ARBA00022692"/>
    </source>
</evidence>
<feature type="transmembrane region" description="Helical" evidence="11">
    <location>
        <begin position="30"/>
        <end position="52"/>
    </location>
</feature>
<proteinExistence type="predicted"/>
<keyword evidence="10 11" id="KW-0472">Membrane</keyword>
<keyword evidence="5" id="KW-0441">Lipid A biosynthesis</keyword>
<gene>
    <name evidence="13" type="ORF">DI549_03390</name>
</gene>
<keyword evidence="7" id="KW-0448">Lipopolysaccharide biosynthesis</keyword>
<evidence type="ECO:0000256" key="11">
    <source>
        <dbReference type="SAM" id="Phobius"/>
    </source>
</evidence>
<feature type="transmembrane region" description="Helical" evidence="11">
    <location>
        <begin position="174"/>
        <end position="193"/>
    </location>
</feature>
<feature type="transmembrane region" description="Helical" evidence="11">
    <location>
        <begin position="205"/>
        <end position="226"/>
    </location>
</feature>
<dbReference type="GO" id="GO:0005886">
    <property type="term" value="C:plasma membrane"/>
    <property type="evidence" value="ECO:0007669"/>
    <property type="project" value="UniProtKB-SubCell"/>
</dbReference>
<evidence type="ECO:0000256" key="10">
    <source>
        <dbReference type="ARBA" id="ARBA00023136"/>
    </source>
</evidence>